<proteinExistence type="predicted"/>
<dbReference type="AlphaFoldDB" id="A0A4R3NU71"/>
<name>A0A4R3NU71_9HYPH</name>
<reference evidence="1 2" key="1">
    <citation type="submission" date="2019-03" db="EMBL/GenBank/DDBJ databases">
        <title>Freshwater and sediment microbial communities from various areas in North America, analyzing microbe dynamics in response to fracking.</title>
        <authorList>
            <person name="Lamendella R."/>
        </authorList>
    </citation>
    <scope>NUCLEOTIDE SEQUENCE [LARGE SCALE GENOMIC DNA]</scope>
    <source>
        <strain evidence="1 2">175.2</strain>
    </source>
</reference>
<dbReference type="RefSeq" id="WP_132309905.1">
    <property type="nucleotide sequence ID" value="NZ_SMAR01000007.1"/>
</dbReference>
<protein>
    <submittedName>
        <fullName evidence="1">Uncharacterized protein</fullName>
    </submittedName>
</protein>
<dbReference type="Proteomes" id="UP000295097">
    <property type="component" value="Unassembled WGS sequence"/>
</dbReference>
<comment type="caution">
    <text evidence="1">The sequence shown here is derived from an EMBL/GenBank/DDBJ whole genome shotgun (WGS) entry which is preliminary data.</text>
</comment>
<dbReference type="EMBL" id="SMAR01000007">
    <property type="protein sequence ID" value="TCT41145.1"/>
    <property type="molecule type" value="Genomic_DNA"/>
</dbReference>
<dbReference type="OrthoDB" id="7784140at2"/>
<keyword evidence="2" id="KW-1185">Reference proteome</keyword>
<sequence>MYKRVVVSEAQGVTETDFERLGTYPQSGFEFLGRDLLQTSIVYADFTVSQSDTVTVQIAPGRVYDSGKMYASESVEERSVAAFVPVTAGQSVICLVVAQGQEVSDDLENRYYERAIDAQNPDAGTQQTVEDDYRTKNRKVVLTVVPGTEAARPIAPTAPIGSVAVAEILIGTSGIQTITMRPDGKAQTLEKVASQQQSIQAALAVMMQNIEGLRADQAGIKAQLAGSASKSTMAALAVDMALIKDRLDIADDGAPYWADRFLDRQETDDAHVDFDALVEEGIRFNHDGVNEFALSLYNPNDPNLMHAASGLICPKYQPVEGIAVTEASGEMALGGLSVQNITVEHLTESRERIRYGSSMTICNNSQWWHSGHYDPIAGIFTAANGDTYKAAPVLEGYTASSSVDHQAVRLQRFWTDTISVPYDKYKVNEQTISGVVKAESFLIHQERWTPRTWLGIKAWGDGAEVTAVLVECRNDGTPDPKRALASVTKTAADFTAWPERTYFTFDKPRLLKPLAGSGSKARAYAIMYFVTGDVTVATADGSAFLGGNLFTSTDGIYFDGDVTRDLIMGIDFCAFEITQMPIRLNSWQLTGGIESIDILAPQLVPSAANVVYEINVNGSWKALSAQNSDAAFINGITALYETRVVFTGTEWGMPIIEMGDSRVRLTRPKDQLTWLSTDWALGEQASEMKLRAVVGAWDAARHTMVPTILSGVDFATETPATETIVRPVVGRSQARPDQEAAVEIEWTFDLSATTPDTVKLKLEAATNNARVPFHVEWLVARKTA</sequence>
<accession>A0A4R3NU71</accession>
<evidence type="ECO:0000313" key="1">
    <source>
        <dbReference type="EMBL" id="TCT41145.1"/>
    </source>
</evidence>
<gene>
    <name evidence="1" type="ORF">EDC90_1007122</name>
</gene>
<organism evidence="1 2">
    <name type="scientific">Martelella mediterranea</name>
    <dbReference type="NCBI Taxonomy" id="293089"/>
    <lineage>
        <taxon>Bacteria</taxon>
        <taxon>Pseudomonadati</taxon>
        <taxon>Pseudomonadota</taxon>
        <taxon>Alphaproteobacteria</taxon>
        <taxon>Hyphomicrobiales</taxon>
        <taxon>Aurantimonadaceae</taxon>
        <taxon>Martelella</taxon>
    </lineage>
</organism>
<evidence type="ECO:0000313" key="2">
    <source>
        <dbReference type="Proteomes" id="UP000295097"/>
    </source>
</evidence>